<feature type="domain" description="Response regulatory" evidence="2">
    <location>
        <begin position="3"/>
        <end position="118"/>
    </location>
</feature>
<feature type="modified residue" description="4-aspartylphosphate" evidence="1">
    <location>
        <position position="53"/>
    </location>
</feature>
<dbReference type="InterPro" id="IPR011006">
    <property type="entry name" value="CheY-like_superfamily"/>
</dbReference>
<dbReference type="PROSITE" id="PS50110">
    <property type="entry name" value="RESPONSE_REGULATORY"/>
    <property type="match status" value="1"/>
</dbReference>
<sequence>MARIMIVDDAVFMRIMLRSLVQECEYEIIAEAENGMEAVSLYKKYCPDVIIMDITMPEMDGIEATKAILSIDPKAKVVMCSALGQHHIVLDAIKAGAKDFIVKPFDADRVIATLQKVVCM</sequence>
<gene>
    <name evidence="3" type="ORF">FPZ49_16475</name>
</gene>
<dbReference type="PANTHER" id="PTHR43228">
    <property type="entry name" value="TWO-COMPONENT RESPONSE REGULATOR"/>
    <property type="match status" value="1"/>
</dbReference>
<evidence type="ECO:0000259" key="2">
    <source>
        <dbReference type="PROSITE" id="PS50110"/>
    </source>
</evidence>
<dbReference type="Gene3D" id="3.40.50.2300">
    <property type="match status" value="1"/>
</dbReference>
<dbReference type="Pfam" id="PF00072">
    <property type="entry name" value="Response_reg"/>
    <property type="match status" value="1"/>
</dbReference>
<proteinExistence type="predicted"/>
<keyword evidence="4" id="KW-1185">Reference proteome</keyword>
<accession>A0A559K9R1</accession>
<dbReference type="SUPFAM" id="SSF52172">
    <property type="entry name" value="CheY-like"/>
    <property type="match status" value="1"/>
</dbReference>
<dbReference type="PANTHER" id="PTHR43228:SF1">
    <property type="entry name" value="TWO-COMPONENT RESPONSE REGULATOR ARR22"/>
    <property type="match status" value="1"/>
</dbReference>
<dbReference type="AlphaFoldDB" id="A0A559K9R1"/>
<keyword evidence="1" id="KW-0597">Phosphoprotein</keyword>
<name>A0A559K9R1_9BACL</name>
<reference evidence="3 4" key="1">
    <citation type="submission" date="2019-07" db="EMBL/GenBank/DDBJ databases">
        <authorList>
            <person name="Kim J."/>
        </authorList>
    </citation>
    <scope>NUCLEOTIDE SEQUENCE [LARGE SCALE GENOMIC DNA]</scope>
    <source>
        <strain evidence="3 4">JC52</strain>
    </source>
</reference>
<dbReference type="SMART" id="SM00448">
    <property type="entry name" value="REC"/>
    <property type="match status" value="1"/>
</dbReference>
<dbReference type="Proteomes" id="UP000317036">
    <property type="component" value="Unassembled WGS sequence"/>
</dbReference>
<dbReference type="InterPro" id="IPR001789">
    <property type="entry name" value="Sig_transdc_resp-reg_receiver"/>
</dbReference>
<evidence type="ECO:0000313" key="4">
    <source>
        <dbReference type="Proteomes" id="UP000317036"/>
    </source>
</evidence>
<organism evidence="3 4">
    <name type="scientific">Paenibacillus cremeus</name>
    <dbReference type="NCBI Taxonomy" id="2163881"/>
    <lineage>
        <taxon>Bacteria</taxon>
        <taxon>Bacillati</taxon>
        <taxon>Bacillota</taxon>
        <taxon>Bacilli</taxon>
        <taxon>Bacillales</taxon>
        <taxon>Paenibacillaceae</taxon>
        <taxon>Paenibacillus</taxon>
    </lineage>
</organism>
<dbReference type="EMBL" id="VNJI01000019">
    <property type="protein sequence ID" value="TVY08868.1"/>
    <property type="molecule type" value="Genomic_DNA"/>
</dbReference>
<dbReference type="OrthoDB" id="9790669at2"/>
<evidence type="ECO:0000256" key="1">
    <source>
        <dbReference type="PROSITE-ProRule" id="PRU00169"/>
    </source>
</evidence>
<evidence type="ECO:0000313" key="3">
    <source>
        <dbReference type="EMBL" id="TVY08868.1"/>
    </source>
</evidence>
<dbReference type="GO" id="GO:0000160">
    <property type="term" value="P:phosphorelay signal transduction system"/>
    <property type="evidence" value="ECO:0007669"/>
    <property type="project" value="InterPro"/>
</dbReference>
<dbReference type="InterPro" id="IPR052048">
    <property type="entry name" value="ST_Response_Regulator"/>
</dbReference>
<protein>
    <submittedName>
        <fullName evidence="3">Response regulator</fullName>
    </submittedName>
</protein>
<comment type="caution">
    <text evidence="3">The sequence shown here is derived from an EMBL/GenBank/DDBJ whole genome shotgun (WGS) entry which is preliminary data.</text>
</comment>